<keyword evidence="3" id="KW-0378">Hydrolase</keyword>
<gene>
    <name evidence="7" type="ORF">JCGZ_13923</name>
</gene>
<feature type="chain" id="PRO_5001642280" description="Beta-glucosidase" evidence="6">
    <location>
        <begin position="22"/>
        <end position="503"/>
    </location>
</feature>
<sequence length="503" mass="56845">MIKLYYWLIIVLNLAAALCSAGKYSREDFPPGFVFGAATSAYQVEGAAKEDGRTPSVWDTFSNGGGDVAVDQYHKYKEDVKLMAETGLEGYRFSISWSRLIPNGRGPVNPKGLQYYNNLINELISHGIQAHVTLLNYDHPQALEDEYGGWISRKMVKDFTNYADVCFREFGDRVSTWTTINEPNIFAVGGYDQGITAPGRCSFPFGFNCSKGNSSYEPYLAGHHMLLAHASTVRLYRKKYQRKQDGTIGVNLYAFWLLPLTNSTEDVTATQRAIDFYFGWFLDPLVFGDYPEIMKKNVDSRLPVLTKQESKLVKGAFDFVGLIHYTTVYAKDNPDSLKFEYRDFGTDMAVTQLLDADNPYSIFPEKLPIRPWGLQGVLEYIKQTYGNPAVYIHENGQVTPHNFSLEDTPRVEYLQAYIGGVLDAIRNGSDTRGYFVWSFLDVFELLGNGFGSSYGLYFVDVEDPDLRREAKQSAHWYSNFLKGNVQVDRENISSIAQGHSFVG</sequence>
<evidence type="ECO:0008006" key="9">
    <source>
        <dbReference type="Google" id="ProtNLM"/>
    </source>
</evidence>
<organism evidence="7 8">
    <name type="scientific">Jatropha curcas</name>
    <name type="common">Barbados nut</name>
    <dbReference type="NCBI Taxonomy" id="180498"/>
    <lineage>
        <taxon>Eukaryota</taxon>
        <taxon>Viridiplantae</taxon>
        <taxon>Streptophyta</taxon>
        <taxon>Embryophyta</taxon>
        <taxon>Tracheophyta</taxon>
        <taxon>Spermatophyta</taxon>
        <taxon>Magnoliopsida</taxon>
        <taxon>eudicotyledons</taxon>
        <taxon>Gunneridae</taxon>
        <taxon>Pentapetalae</taxon>
        <taxon>rosids</taxon>
        <taxon>fabids</taxon>
        <taxon>Malpighiales</taxon>
        <taxon>Euphorbiaceae</taxon>
        <taxon>Crotonoideae</taxon>
        <taxon>Jatropheae</taxon>
        <taxon>Jatropha</taxon>
    </lineage>
</organism>
<dbReference type="Gene3D" id="3.20.20.80">
    <property type="entry name" value="Glycosidases"/>
    <property type="match status" value="1"/>
</dbReference>
<keyword evidence="8" id="KW-1185">Reference proteome</keyword>
<keyword evidence="2 6" id="KW-0732">Signal</keyword>
<keyword evidence="4" id="KW-0325">Glycoprotein</keyword>
<evidence type="ECO:0000256" key="1">
    <source>
        <dbReference type="ARBA" id="ARBA00010838"/>
    </source>
</evidence>
<evidence type="ECO:0000313" key="7">
    <source>
        <dbReference type="EMBL" id="KDP28152.1"/>
    </source>
</evidence>
<dbReference type="GO" id="GO:0005975">
    <property type="term" value="P:carbohydrate metabolic process"/>
    <property type="evidence" value="ECO:0007669"/>
    <property type="project" value="InterPro"/>
</dbReference>
<evidence type="ECO:0000313" key="8">
    <source>
        <dbReference type="Proteomes" id="UP000027138"/>
    </source>
</evidence>
<dbReference type="InterPro" id="IPR033132">
    <property type="entry name" value="GH_1_N_CS"/>
</dbReference>
<accession>A0A067JW76</accession>
<dbReference type="KEGG" id="jcu:105642513"/>
<dbReference type="PANTHER" id="PTHR10353:SF29">
    <property type="entry name" value="BETA-GLUCOSIDASE 11"/>
    <property type="match status" value="1"/>
</dbReference>
<evidence type="ECO:0000256" key="3">
    <source>
        <dbReference type="ARBA" id="ARBA00022801"/>
    </source>
</evidence>
<evidence type="ECO:0000256" key="5">
    <source>
        <dbReference type="RuleBase" id="RU003690"/>
    </source>
</evidence>
<feature type="signal peptide" evidence="6">
    <location>
        <begin position="1"/>
        <end position="21"/>
    </location>
</feature>
<evidence type="ECO:0000256" key="2">
    <source>
        <dbReference type="ARBA" id="ARBA00022729"/>
    </source>
</evidence>
<reference evidence="7 8" key="1">
    <citation type="journal article" date="2014" name="PLoS ONE">
        <title>Global Analysis of Gene Expression Profiles in Physic Nut (Jatropha curcas L.) Seedlings Exposed to Salt Stress.</title>
        <authorList>
            <person name="Zhang L."/>
            <person name="Zhang C."/>
            <person name="Wu P."/>
            <person name="Chen Y."/>
            <person name="Li M."/>
            <person name="Jiang H."/>
            <person name="Wu G."/>
        </authorList>
    </citation>
    <scope>NUCLEOTIDE SEQUENCE [LARGE SCALE GENOMIC DNA]</scope>
    <source>
        <strain evidence="8">cv. GZQX0401</strain>
        <tissue evidence="7">Young leaves</tissue>
    </source>
</reference>
<dbReference type="GO" id="GO:0008422">
    <property type="term" value="F:beta-glucosidase activity"/>
    <property type="evidence" value="ECO:0007669"/>
    <property type="project" value="TreeGrafter"/>
</dbReference>
<dbReference type="OrthoDB" id="65569at2759"/>
<dbReference type="InterPro" id="IPR001360">
    <property type="entry name" value="Glyco_hydro_1"/>
</dbReference>
<dbReference type="EMBL" id="KK914782">
    <property type="protein sequence ID" value="KDP28152.1"/>
    <property type="molecule type" value="Genomic_DNA"/>
</dbReference>
<dbReference type="AlphaFoldDB" id="A0A067JW76"/>
<name>A0A067JW76_JATCU</name>
<evidence type="ECO:0000256" key="4">
    <source>
        <dbReference type="ARBA" id="ARBA00023180"/>
    </source>
</evidence>
<comment type="similarity">
    <text evidence="1 5">Belongs to the glycosyl hydrolase 1 family.</text>
</comment>
<dbReference type="PRINTS" id="PR00131">
    <property type="entry name" value="GLHYDRLASE1"/>
</dbReference>
<dbReference type="Pfam" id="PF00232">
    <property type="entry name" value="Glyco_hydro_1"/>
    <property type="match status" value="1"/>
</dbReference>
<dbReference type="SUPFAM" id="SSF51445">
    <property type="entry name" value="(Trans)glycosidases"/>
    <property type="match status" value="1"/>
</dbReference>
<evidence type="ECO:0000256" key="6">
    <source>
        <dbReference type="SAM" id="SignalP"/>
    </source>
</evidence>
<dbReference type="FunFam" id="3.20.20.80:FF:000069">
    <property type="entry name" value="Beta-glucosidase 1"/>
    <property type="match status" value="1"/>
</dbReference>
<dbReference type="PANTHER" id="PTHR10353">
    <property type="entry name" value="GLYCOSYL HYDROLASE"/>
    <property type="match status" value="1"/>
</dbReference>
<proteinExistence type="inferred from homology"/>
<dbReference type="PROSITE" id="PS00653">
    <property type="entry name" value="GLYCOSYL_HYDROL_F1_2"/>
    <property type="match status" value="1"/>
</dbReference>
<protein>
    <recommendedName>
        <fullName evidence="9">Beta-glucosidase</fullName>
    </recommendedName>
</protein>
<dbReference type="InterPro" id="IPR017853">
    <property type="entry name" value="GH"/>
</dbReference>
<dbReference type="Proteomes" id="UP000027138">
    <property type="component" value="Unassembled WGS sequence"/>
</dbReference>